<proteinExistence type="predicted"/>
<gene>
    <name evidence="1" type="ORF">UFOVP514_6</name>
</gene>
<accession>A0A6J5ML24</accession>
<organism evidence="1">
    <name type="scientific">uncultured Caudovirales phage</name>
    <dbReference type="NCBI Taxonomy" id="2100421"/>
    <lineage>
        <taxon>Viruses</taxon>
        <taxon>Duplodnaviria</taxon>
        <taxon>Heunggongvirae</taxon>
        <taxon>Uroviricota</taxon>
        <taxon>Caudoviricetes</taxon>
        <taxon>Peduoviridae</taxon>
        <taxon>Maltschvirus</taxon>
        <taxon>Maltschvirus maltsch</taxon>
    </lineage>
</organism>
<dbReference type="EMBL" id="LR796477">
    <property type="protein sequence ID" value="CAB4146982.1"/>
    <property type="molecule type" value="Genomic_DNA"/>
</dbReference>
<name>A0A6J5ML24_9CAUD</name>
<sequence length="169" mass="17995">MCEILEGKNAVCDSVGGIKAIYAWNTADATITKANGTISALALTAGKYVHKFFVEMETSKFTATKIGDRPRQSVAYENVGTMTLSGNTATDIINLEALEISRTTFAVELNDGTYEVFFETNGAVVSGVRDTGQAYEDANGNVLTLSGKEKNRPNKISGSLITALLDPVS</sequence>
<evidence type="ECO:0000313" key="1">
    <source>
        <dbReference type="EMBL" id="CAB4146982.1"/>
    </source>
</evidence>
<protein>
    <submittedName>
        <fullName evidence="1">Uncharacterized protein</fullName>
    </submittedName>
</protein>
<reference evidence="1" key="1">
    <citation type="submission" date="2020-04" db="EMBL/GenBank/DDBJ databases">
        <authorList>
            <person name="Chiriac C."/>
            <person name="Salcher M."/>
            <person name="Ghai R."/>
            <person name="Kavagutti S V."/>
        </authorList>
    </citation>
    <scope>NUCLEOTIDE SEQUENCE</scope>
</reference>